<keyword evidence="4 7" id="KW-1133">Transmembrane helix</keyword>
<evidence type="ECO:0000256" key="2">
    <source>
        <dbReference type="ARBA" id="ARBA00022475"/>
    </source>
</evidence>
<dbReference type="AlphaFoldDB" id="A0A1T4MI31"/>
<evidence type="ECO:0000256" key="3">
    <source>
        <dbReference type="ARBA" id="ARBA00022692"/>
    </source>
</evidence>
<feature type="transmembrane region" description="Helical" evidence="7">
    <location>
        <begin position="166"/>
        <end position="191"/>
    </location>
</feature>
<dbReference type="GO" id="GO:0005886">
    <property type="term" value="C:plasma membrane"/>
    <property type="evidence" value="ECO:0007669"/>
    <property type="project" value="UniProtKB-SubCell"/>
</dbReference>
<gene>
    <name evidence="9" type="ORF">BTE48_00900</name>
</gene>
<comment type="caution">
    <text evidence="9">The sequence shown here is derived from an EMBL/GenBank/DDBJ whole genome shotgun (WGS) entry which is preliminary data.</text>
</comment>
<comment type="subcellular location">
    <subcellularLocation>
        <location evidence="1">Cell membrane</location>
        <topology evidence="1">Multi-pass membrane protein</topology>
    </subcellularLocation>
</comment>
<dbReference type="STRING" id="64969.SAMN02745127_00776"/>
<feature type="domain" description="DNA translocase FtsK 4TM region" evidence="8">
    <location>
        <begin position="22"/>
        <end position="205"/>
    </location>
</feature>
<name>A0A1T4MI31_9GAMM</name>
<keyword evidence="3 7" id="KW-0812">Transmembrane</keyword>
<feature type="region of interest" description="Disordered" evidence="6">
    <location>
        <begin position="350"/>
        <end position="422"/>
    </location>
</feature>
<dbReference type="Pfam" id="PF13491">
    <property type="entry name" value="FtsK_4TM"/>
    <property type="match status" value="1"/>
</dbReference>
<evidence type="ECO:0000256" key="1">
    <source>
        <dbReference type="ARBA" id="ARBA00004651"/>
    </source>
</evidence>
<accession>A0A1T4MI31</accession>
<dbReference type="Proteomes" id="UP000191418">
    <property type="component" value="Unassembled WGS sequence"/>
</dbReference>
<feature type="region of interest" description="Disordered" evidence="6">
    <location>
        <begin position="312"/>
        <end position="333"/>
    </location>
</feature>
<feature type="compositionally biased region" description="Basic and acidic residues" evidence="6">
    <location>
        <begin position="321"/>
        <end position="330"/>
    </location>
</feature>
<keyword evidence="2" id="KW-1003">Cell membrane</keyword>
<feature type="transmembrane region" description="Helical" evidence="7">
    <location>
        <begin position="124"/>
        <end position="146"/>
    </location>
</feature>
<dbReference type="OrthoDB" id="9807790at2"/>
<feature type="compositionally biased region" description="Basic and acidic residues" evidence="6">
    <location>
        <begin position="412"/>
        <end position="422"/>
    </location>
</feature>
<keyword evidence="5 7" id="KW-0472">Membrane</keyword>
<feature type="region of interest" description="Disordered" evidence="6">
    <location>
        <begin position="247"/>
        <end position="283"/>
    </location>
</feature>
<evidence type="ECO:0000259" key="8">
    <source>
        <dbReference type="Pfam" id="PF13491"/>
    </source>
</evidence>
<dbReference type="EMBL" id="MTSM01000001">
    <property type="protein sequence ID" value="OPX57021.1"/>
    <property type="molecule type" value="Genomic_DNA"/>
</dbReference>
<dbReference type="InterPro" id="IPR025199">
    <property type="entry name" value="FtsK_4TM"/>
</dbReference>
<sequence length="422" mass="46797">MATNPKLSPEPQELAQAQMLSKILQDSQQVLSFLLASAVMLALLSHDLQDGGWSITAENATPQNWLGSIGVYLSDLLLSIMGYAAYWLPIALYYKVLRYLMQHYNFAPNFAHCLNDCLKPPHQAIASFAFILLLVATASLAGLHFYHPNHGLPHAVGGIVGESLTVLLLHSVGAVVATLFVLALWLTGLTFSIGIPWLRLMDEIGFYAEKSVLHLFRWGQTESRESRAGLPENYAVDDQLSPFSHFKVEEDEDADNRRRPYSKQKKSSPSSENLSAKESESISADEYFGAEASESERSSSPTQGFWQQLSPLFKGTSSSDRNTRFERVEPDFSLDESLTFDASTFAEPKLSEITPKAEPLSSVILEENNDDRPSSNGAETIEMPDPTQSTKQAEDSLQQALTQLIQQQAPRSEAEDRNKHSK</sequence>
<protein>
    <recommendedName>
        <fullName evidence="8">DNA translocase FtsK 4TM region domain-containing protein</fullName>
    </recommendedName>
</protein>
<reference evidence="9 10" key="1">
    <citation type="submission" date="2017-01" db="EMBL/GenBank/DDBJ databases">
        <title>Genome Sequencing of a Marine Spirillum, Oceanospirillum multiglobuliferum ATCC 33336, from Japan.</title>
        <authorList>
            <person name="Carney J.G."/>
            <person name="Trachtenberg A.M."/>
            <person name="Rheaume B.A."/>
            <person name="Linnane J.D."/>
            <person name="Pitts N.L."/>
            <person name="Mykles D.L."/>
            <person name="Maclea K.S."/>
        </authorList>
    </citation>
    <scope>NUCLEOTIDE SEQUENCE [LARGE SCALE GENOMIC DNA]</scope>
    <source>
        <strain evidence="9 10">ATCC 33336</strain>
    </source>
</reference>
<keyword evidence="10" id="KW-1185">Reference proteome</keyword>
<evidence type="ECO:0000256" key="4">
    <source>
        <dbReference type="ARBA" id="ARBA00022989"/>
    </source>
</evidence>
<evidence type="ECO:0000313" key="10">
    <source>
        <dbReference type="Proteomes" id="UP000191418"/>
    </source>
</evidence>
<feature type="transmembrane region" description="Helical" evidence="7">
    <location>
        <begin position="69"/>
        <end position="94"/>
    </location>
</feature>
<evidence type="ECO:0000313" key="9">
    <source>
        <dbReference type="EMBL" id="OPX57021.1"/>
    </source>
</evidence>
<evidence type="ECO:0000256" key="5">
    <source>
        <dbReference type="ARBA" id="ARBA00023136"/>
    </source>
</evidence>
<feature type="compositionally biased region" description="Low complexity" evidence="6">
    <location>
        <begin position="397"/>
        <end position="409"/>
    </location>
</feature>
<proteinExistence type="predicted"/>
<evidence type="ECO:0000256" key="7">
    <source>
        <dbReference type="SAM" id="Phobius"/>
    </source>
</evidence>
<evidence type="ECO:0000256" key="6">
    <source>
        <dbReference type="SAM" id="MobiDB-lite"/>
    </source>
</evidence>
<dbReference type="RefSeq" id="WP_078744383.1">
    <property type="nucleotide sequence ID" value="NZ_FUXG01000004.1"/>
</dbReference>
<organism evidence="9 10">
    <name type="scientific">Oceanospirillum multiglobuliferum</name>
    <dbReference type="NCBI Taxonomy" id="64969"/>
    <lineage>
        <taxon>Bacteria</taxon>
        <taxon>Pseudomonadati</taxon>
        <taxon>Pseudomonadota</taxon>
        <taxon>Gammaproteobacteria</taxon>
        <taxon>Oceanospirillales</taxon>
        <taxon>Oceanospirillaceae</taxon>
        <taxon>Oceanospirillum</taxon>
    </lineage>
</organism>